<feature type="non-terminal residue" evidence="4">
    <location>
        <position position="1"/>
    </location>
</feature>
<evidence type="ECO:0000256" key="3">
    <source>
        <dbReference type="SAM" id="MobiDB-lite"/>
    </source>
</evidence>
<dbReference type="Pfam" id="PF04885">
    <property type="entry name" value="Stig1"/>
    <property type="match status" value="1"/>
</dbReference>
<proteinExistence type="inferred from homology"/>
<keyword evidence="2" id="KW-0732">Signal</keyword>
<evidence type="ECO:0000256" key="1">
    <source>
        <dbReference type="ARBA" id="ARBA00006010"/>
    </source>
</evidence>
<keyword evidence="5" id="KW-1185">Reference proteome</keyword>
<protein>
    <submittedName>
        <fullName evidence="4">20807_t:CDS:1</fullName>
    </submittedName>
</protein>
<evidence type="ECO:0000313" key="4">
    <source>
        <dbReference type="EMBL" id="CAG8841072.1"/>
    </source>
</evidence>
<comment type="caution">
    <text evidence="4">The sequence shown here is derived from an EMBL/GenBank/DDBJ whole genome shotgun (WGS) entry which is preliminary data.</text>
</comment>
<feature type="region of interest" description="Disordered" evidence="3">
    <location>
        <begin position="57"/>
        <end position="93"/>
    </location>
</feature>
<sequence>CRNGQTCKAGKCSSSCSYGLKKCDNTCANTYTDDNNCGSCGNKCKSNEICQSGKCCGKNHKGKPSKHSGQSEKSKKSKHYGQSKSSKHSEQSHSYKYDYDEYNKKNKYWW</sequence>
<name>A0ABN7WUF7_GIGMA</name>
<feature type="compositionally biased region" description="Basic residues" evidence="3">
    <location>
        <begin position="57"/>
        <end position="66"/>
    </location>
</feature>
<accession>A0ABN7WUF7</accession>
<gene>
    <name evidence="4" type="ORF">GMARGA_LOCUS35231</name>
</gene>
<evidence type="ECO:0000313" key="5">
    <source>
        <dbReference type="Proteomes" id="UP000789901"/>
    </source>
</evidence>
<dbReference type="Proteomes" id="UP000789901">
    <property type="component" value="Unassembled WGS sequence"/>
</dbReference>
<reference evidence="4 5" key="1">
    <citation type="submission" date="2021-06" db="EMBL/GenBank/DDBJ databases">
        <authorList>
            <person name="Kallberg Y."/>
            <person name="Tangrot J."/>
            <person name="Rosling A."/>
        </authorList>
    </citation>
    <scope>NUCLEOTIDE SEQUENCE [LARGE SCALE GENOMIC DNA]</scope>
    <source>
        <strain evidence="4 5">120-4 pot B 10/14</strain>
    </source>
</reference>
<dbReference type="InterPro" id="IPR006969">
    <property type="entry name" value="Stig-like"/>
</dbReference>
<evidence type="ECO:0000256" key="2">
    <source>
        <dbReference type="ARBA" id="ARBA00022729"/>
    </source>
</evidence>
<comment type="similarity">
    <text evidence="1">Belongs to the STIG1 family.</text>
</comment>
<dbReference type="EMBL" id="CAJVQB010064627">
    <property type="protein sequence ID" value="CAG8841072.1"/>
    <property type="molecule type" value="Genomic_DNA"/>
</dbReference>
<organism evidence="4 5">
    <name type="scientific">Gigaspora margarita</name>
    <dbReference type="NCBI Taxonomy" id="4874"/>
    <lineage>
        <taxon>Eukaryota</taxon>
        <taxon>Fungi</taxon>
        <taxon>Fungi incertae sedis</taxon>
        <taxon>Mucoromycota</taxon>
        <taxon>Glomeromycotina</taxon>
        <taxon>Glomeromycetes</taxon>
        <taxon>Diversisporales</taxon>
        <taxon>Gigasporaceae</taxon>
        <taxon>Gigaspora</taxon>
    </lineage>
</organism>